<gene>
    <name evidence="2" type="ORF">B8W67_17590</name>
</gene>
<dbReference type="InterPro" id="IPR029063">
    <property type="entry name" value="SAM-dependent_MTases_sf"/>
</dbReference>
<dbReference type="Proteomes" id="UP000193577">
    <property type="component" value="Unassembled WGS sequence"/>
</dbReference>
<dbReference type="Gene3D" id="3.40.50.150">
    <property type="entry name" value="Vaccinia Virus protein VP39"/>
    <property type="match status" value="1"/>
</dbReference>
<dbReference type="RefSeq" id="WP_085305340.1">
    <property type="nucleotide sequence ID" value="NZ_AP022594.1"/>
</dbReference>
<dbReference type="CDD" id="cd02440">
    <property type="entry name" value="AdoMet_MTases"/>
    <property type="match status" value="1"/>
</dbReference>
<dbReference type="GO" id="GO:0008168">
    <property type="term" value="F:methyltransferase activity"/>
    <property type="evidence" value="ECO:0007669"/>
    <property type="project" value="UniProtKB-KW"/>
</dbReference>
<dbReference type="AlphaFoldDB" id="A0AA91SQ74"/>
<dbReference type="EMBL" id="NCXO01000054">
    <property type="protein sequence ID" value="OSC28741.1"/>
    <property type="molecule type" value="Genomic_DNA"/>
</dbReference>
<sequence length="256" mass="27310">MDYMAAGSRDIATMPRGGYRASCLDRWLQTDRTEYLDRPAGAGADGKKRQVLRSLELLGGLLGDHDRFARLALAQVAEVPDPRILELGAGHGALSQRLLVEHPTAEVTVTDVEPGAVAAMAAGELGRHPRATVRALDATAIDAPDRAFDLAVFALGFHHLPPPQAARVLAEGTRAAERLLLIEPARPPAVLQVLRVATMLPWAPLVPYLHDALISSLRLYSTAALRTLAAHADPAIDLAVRDVGCGMQTVVAARRG</sequence>
<evidence type="ECO:0000313" key="2">
    <source>
        <dbReference type="EMBL" id="OSC28741.1"/>
    </source>
</evidence>
<evidence type="ECO:0000313" key="3">
    <source>
        <dbReference type="Proteomes" id="UP000193577"/>
    </source>
</evidence>
<keyword evidence="3" id="KW-1185">Reference proteome</keyword>
<protein>
    <submittedName>
        <fullName evidence="2">Methyltransferase type 11</fullName>
    </submittedName>
</protein>
<dbReference type="InterPro" id="IPR041698">
    <property type="entry name" value="Methyltransf_25"/>
</dbReference>
<keyword evidence="2" id="KW-0808">Transferase</keyword>
<name>A0AA91SQ74_9MYCO</name>
<proteinExistence type="predicted"/>
<accession>A0AA91SQ74</accession>
<feature type="domain" description="Methyltransferase" evidence="1">
    <location>
        <begin position="84"/>
        <end position="175"/>
    </location>
</feature>
<evidence type="ECO:0000259" key="1">
    <source>
        <dbReference type="Pfam" id="PF13649"/>
    </source>
</evidence>
<comment type="caution">
    <text evidence="2">The sequence shown here is derived from an EMBL/GenBank/DDBJ whole genome shotgun (WGS) entry which is preliminary data.</text>
</comment>
<keyword evidence="2" id="KW-0489">Methyltransferase</keyword>
<reference evidence="2 3" key="1">
    <citation type="submission" date="2017-04" db="EMBL/GenBank/DDBJ databases">
        <title>The new phylogeny of genus Mycobacterium.</title>
        <authorList>
            <person name="Tortoli E."/>
            <person name="Trovato A."/>
            <person name="Cirillo D.M."/>
        </authorList>
    </citation>
    <scope>NUCLEOTIDE SEQUENCE [LARGE SCALE GENOMIC DNA]</scope>
    <source>
        <strain evidence="2 3">KCTC 19819</strain>
    </source>
</reference>
<dbReference type="Pfam" id="PF13649">
    <property type="entry name" value="Methyltransf_25"/>
    <property type="match status" value="1"/>
</dbReference>
<dbReference type="SUPFAM" id="SSF53335">
    <property type="entry name" value="S-adenosyl-L-methionine-dependent methyltransferases"/>
    <property type="match status" value="1"/>
</dbReference>
<dbReference type="GO" id="GO:0032259">
    <property type="term" value="P:methylation"/>
    <property type="evidence" value="ECO:0007669"/>
    <property type="project" value="UniProtKB-KW"/>
</dbReference>
<organism evidence="2 3">
    <name type="scientific">Mycolicibacillus koreensis</name>
    <dbReference type="NCBI Taxonomy" id="1069220"/>
    <lineage>
        <taxon>Bacteria</taxon>
        <taxon>Bacillati</taxon>
        <taxon>Actinomycetota</taxon>
        <taxon>Actinomycetes</taxon>
        <taxon>Mycobacteriales</taxon>
        <taxon>Mycobacteriaceae</taxon>
        <taxon>Mycolicibacillus</taxon>
    </lineage>
</organism>